<dbReference type="AlphaFoldDB" id="A0A0R1XD08"/>
<comment type="caution">
    <text evidence="1">The sequence shown here is derived from an EMBL/GenBank/DDBJ whole genome shotgun (WGS) entry which is preliminary data.</text>
</comment>
<dbReference type="EMBL" id="AZGM01000056">
    <property type="protein sequence ID" value="KRM27581.1"/>
    <property type="molecule type" value="Genomic_DNA"/>
</dbReference>
<gene>
    <name evidence="1" type="ORF">FD32_GL000006</name>
</gene>
<organism evidence="1 2">
    <name type="scientific">Limosilactobacillus panis DSM 6035</name>
    <dbReference type="NCBI Taxonomy" id="1423782"/>
    <lineage>
        <taxon>Bacteria</taxon>
        <taxon>Bacillati</taxon>
        <taxon>Bacillota</taxon>
        <taxon>Bacilli</taxon>
        <taxon>Lactobacillales</taxon>
        <taxon>Lactobacillaceae</taxon>
        <taxon>Limosilactobacillus</taxon>
    </lineage>
</organism>
<proteinExistence type="predicted"/>
<dbReference type="PATRIC" id="fig|1423782.4.peg.6"/>
<accession>A0A0R1XD08</accession>
<protein>
    <submittedName>
        <fullName evidence="1">Uncharacterized protein</fullName>
    </submittedName>
</protein>
<dbReference type="Proteomes" id="UP000051412">
    <property type="component" value="Unassembled WGS sequence"/>
</dbReference>
<keyword evidence="2" id="KW-1185">Reference proteome</keyword>
<evidence type="ECO:0000313" key="2">
    <source>
        <dbReference type="Proteomes" id="UP000051412"/>
    </source>
</evidence>
<dbReference type="STRING" id="1423782.FD32_GL000006"/>
<reference evidence="1 2" key="1">
    <citation type="journal article" date="2015" name="Genome Announc.">
        <title>Expanding the biotechnology potential of lactobacilli through comparative genomics of 213 strains and associated genera.</title>
        <authorList>
            <person name="Sun Z."/>
            <person name="Harris H.M."/>
            <person name="McCann A."/>
            <person name="Guo C."/>
            <person name="Argimon S."/>
            <person name="Zhang W."/>
            <person name="Yang X."/>
            <person name="Jeffery I.B."/>
            <person name="Cooney J.C."/>
            <person name="Kagawa T.F."/>
            <person name="Liu W."/>
            <person name="Song Y."/>
            <person name="Salvetti E."/>
            <person name="Wrobel A."/>
            <person name="Rasinkangas P."/>
            <person name="Parkhill J."/>
            <person name="Rea M.C."/>
            <person name="O'Sullivan O."/>
            <person name="Ritari J."/>
            <person name="Douillard F.P."/>
            <person name="Paul Ross R."/>
            <person name="Yang R."/>
            <person name="Briner A.E."/>
            <person name="Felis G.E."/>
            <person name="de Vos W.M."/>
            <person name="Barrangou R."/>
            <person name="Klaenhammer T.R."/>
            <person name="Caufield P.W."/>
            <person name="Cui Y."/>
            <person name="Zhang H."/>
            <person name="O'Toole P.W."/>
        </authorList>
    </citation>
    <scope>NUCLEOTIDE SEQUENCE [LARGE SCALE GENOMIC DNA]</scope>
    <source>
        <strain evidence="1 2">DSM 6035</strain>
    </source>
</reference>
<sequence>MNNAVKRKRRTKMKSAKTVAKHIIEMEKGALDKYYAGDMTGYYDIWSHDDFSYFDT</sequence>
<evidence type="ECO:0000313" key="1">
    <source>
        <dbReference type="EMBL" id="KRM27581.1"/>
    </source>
</evidence>
<name>A0A0R1XD08_9LACO</name>